<dbReference type="AlphaFoldDB" id="A0A4R7K6L9"/>
<evidence type="ECO:0000259" key="2">
    <source>
        <dbReference type="Pfam" id="PF04101"/>
    </source>
</evidence>
<proteinExistence type="predicted"/>
<comment type="caution">
    <text evidence="3">The sequence shown here is derived from an EMBL/GenBank/DDBJ whole genome shotgun (WGS) entry which is preliminary data.</text>
</comment>
<protein>
    <submittedName>
        <fullName evidence="3">UDP-N-acetylglucosamine:LPS N-acetylglucosamine transferase</fullName>
    </submittedName>
</protein>
<evidence type="ECO:0000313" key="3">
    <source>
        <dbReference type="EMBL" id="TDT46048.1"/>
    </source>
</evidence>
<dbReference type="InterPro" id="IPR007235">
    <property type="entry name" value="Glyco_trans_28_C"/>
</dbReference>
<organism evidence="3 4">
    <name type="scientific">Fonticella tunisiensis</name>
    <dbReference type="NCBI Taxonomy" id="1096341"/>
    <lineage>
        <taxon>Bacteria</taxon>
        <taxon>Bacillati</taxon>
        <taxon>Bacillota</taxon>
        <taxon>Clostridia</taxon>
        <taxon>Eubacteriales</taxon>
        <taxon>Clostridiaceae</taxon>
        <taxon>Fonticella</taxon>
    </lineage>
</organism>
<keyword evidence="4" id="KW-1185">Reference proteome</keyword>
<dbReference type="PANTHER" id="PTHR43025:SF3">
    <property type="entry name" value="MONOGALACTOSYLDIACYLGLYCEROL SYNTHASE 1, CHLOROPLASTIC"/>
    <property type="match status" value="1"/>
</dbReference>
<dbReference type="EMBL" id="SOAZ01000038">
    <property type="protein sequence ID" value="TDT46048.1"/>
    <property type="molecule type" value="Genomic_DNA"/>
</dbReference>
<accession>A0A4R7K6L9</accession>
<dbReference type="Gene3D" id="3.40.50.2000">
    <property type="entry name" value="Glycogen Phosphorylase B"/>
    <property type="match status" value="1"/>
</dbReference>
<sequence>MGHLRMANILQDILEGEEDVEIVKYAGSELLGQSGVDIIVKLWNGLIRRNLIRTVDVLVNFFIRIFVLPFIEVSQTVPFYEKLDEIKPDIIISTADGFNKVLGTYASENKIPFYIVITEISTFLDLVNPHATHITYFNETPEAIRNYDFDLTYFSYSLNKTTRFYQKVEYILKYYKDFVLKAYENSIFRNPDRELEQLNNARCRVIGPLAEKKHFTVKNVDEIKEKYNIPKDRDNVVVVSGSIGGKFLVQMAKALTKRYNKPLNLLVMCGRDKKTYEKMVNFKNTNEMINIIPYEYTNNFDEFIAVADCLIVRPSAGIFIESVLGMAPILTFDLVTSNDRGSLTMIEKYKLGEICKSKKELIPALEKILINKEVYKKNIERLQNMYARTYDEKKQLLRQIIFDNEFVDYEEKGSLHIESPLESSISH</sequence>
<evidence type="ECO:0000256" key="1">
    <source>
        <dbReference type="SAM" id="Coils"/>
    </source>
</evidence>
<keyword evidence="3" id="KW-0808">Transferase</keyword>
<dbReference type="GO" id="GO:0016758">
    <property type="term" value="F:hexosyltransferase activity"/>
    <property type="evidence" value="ECO:0007669"/>
    <property type="project" value="InterPro"/>
</dbReference>
<dbReference type="PANTHER" id="PTHR43025">
    <property type="entry name" value="MONOGALACTOSYLDIACYLGLYCEROL SYNTHASE"/>
    <property type="match status" value="1"/>
</dbReference>
<name>A0A4R7K6L9_9CLOT</name>
<reference evidence="3 4" key="1">
    <citation type="submission" date="2019-03" db="EMBL/GenBank/DDBJ databases">
        <title>Genomic Encyclopedia of Type Strains, Phase IV (KMG-IV): sequencing the most valuable type-strain genomes for metagenomic binning, comparative biology and taxonomic classification.</title>
        <authorList>
            <person name="Goeker M."/>
        </authorList>
    </citation>
    <scope>NUCLEOTIDE SEQUENCE [LARGE SCALE GENOMIC DNA]</scope>
    <source>
        <strain evidence="3 4">DSM 24455</strain>
    </source>
</reference>
<dbReference type="Pfam" id="PF04101">
    <property type="entry name" value="Glyco_tran_28_C"/>
    <property type="match status" value="1"/>
</dbReference>
<feature type="domain" description="Glycosyl transferase family 28 C-terminal" evidence="2">
    <location>
        <begin position="236"/>
        <end position="321"/>
    </location>
</feature>
<keyword evidence="1" id="KW-0175">Coiled coil</keyword>
<feature type="coiled-coil region" evidence="1">
    <location>
        <begin position="365"/>
        <end position="399"/>
    </location>
</feature>
<dbReference type="SUPFAM" id="SSF53756">
    <property type="entry name" value="UDP-Glycosyltransferase/glycogen phosphorylase"/>
    <property type="match status" value="1"/>
</dbReference>
<evidence type="ECO:0000313" key="4">
    <source>
        <dbReference type="Proteomes" id="UP000295325"/>
    </source>
</evidence>
<dbReference type="Proteomes" id="UP000295325">
    <property type="component" value="Unassembled WGS sequence"/>
</dbReference>
<dbReference type="InterPro" id="IPR050519">
    <property type="entry name" value="Glycosyltransf_28_UgtP"/>
</dbReference>
<gene>
    <name evidence="3" type="ORF">EDD71_1384</name>
</gene>